<organism evidence="8">
    <name type="scientific">Fonticula alba</name>
    <name type="common">Slime mold</name>
    <dbReference type="NCBI Taxonomy" id="691883"/>
    <lineage>
        <taxon>Eukaryota</taxon>
        <taxon>Rotosphaerida</taxon>
        <taxon>Fonticulaceae</taxon>
        <taxon>Fonticula</taxon>
    </lineage>
</organism>
<evidence type="ECO:0000313" key="9">
    <source>
        <dbReference type="Proteomes" id="UP000030693"/>
    </source>
</evidence>
<keyword evidence="4" id="KW-0413">Isomerase</keyword>
<protein>
    <recommendedName>
        <fullName evidence="2">tRNA pseudouridine(55) synthase</fullName>
        <ecNumber evidence="2">5.4.99.25</ecNumber>
    </recommendedName>
</protein>
<name>A0A058ZAQ9_FONAL</name>
<dbReference type="eggNOG" id="KOG2529">
    <property type="taxonomic scope" value="Eukaryota"/>
</dbReference>
<dbReference type="InterPro" id="IPR020103">
    <property type="entry name" value="PsdUridine_synth_cat_dom_sf"/>
</dbReference>
<proteinExistence type="inferred from homology"/>
<dbReference type="OrthoDB" id="9995526at2759"/>
<reference evidence="8" key="1">
    <citation type="submission" date="2013-04" db="EMBL/GenBank/DDBJ databases">
        <title>The Genome Sequence of Fonticula alba ATCC 38817.</title>
        <authorList>
            <consortium name="The Broad Institute Genomics Platform"/>
            <person name="Russ C."/>
            <person name="Cuomo C."/>
            <person name="Burger G."/>
            <person name="Gray M.W."/>
            <person name="Holland P.W.H."/>
            <person name="King N."/>
            <person name="Lang F.B.F."/>
            <person name="Roger A.J."/>
            <person name="Ruiz-Trillo I."/>
            <person name="Brown M."/>
            <person name="Walker B."/>
            <person name="Young S."/>
            <person name="Zeng Q."/>
            <person name="Gargeya S."/>
            <person name="Fitzgerald M."/>
            <person name="Haas B."/>
            <person name="Abouelleil A."/>
            <person name="Allen A.W."/>
            <person name="Alvarado L."/>
            <person name="Arachchi H.M."/>
            <person name="Berlin A.M."/>
            <person name="Chapman S.B."/>
            <person name="Gainer-Dewar J."/>
            <person name="Goldberg J."/>
            <person name="Griggs A."/>
            <person name="Gujja S."/>
            <person name="Hansen M."/>
            <person name="Howarth C."/>
            <person name="Imamovic A."/>
            <person name="Ireland A."/>
            <person name="Larimer J."/>
            <person name="McCowan C."/>
            <person name="Murphy C."/>
            <person name="Pearson M."/>
            <person name="Poon T.W."/>
            <person name="Priest M."/>
            <person name="Roberts A."/>
            <person name="Saif S."/>
            <person name="Shea T."/>
            <person name="Sisk P."/>
            <person name="Sykes S."/>
            <person name="Wortman J."/>
            <person name="Nusbaum C."/>
            <person name="Birren B."/>
        </authorList>
    </citation>
    <scope>NUCLEOTIDE SEQUENCE [LARGE SCALE GENOMIC DNA]</scope>
    <source>
        <strain evidence="8">ATCC 38817</strain>
    </source>
</reference>
<accession>A0A058ZAQ9</accession>
<dbReference type="RefSeq" id="XP_009494131.1">
    <property type="nucleotide sequence ID" value="XM_009495856.1"/>
</dbReference>
<dbReference type="InterPro" id="IPR014780">
    <property type="entry name" value="tRNA_psdUridine_synth_TruB"/>
</dbReference>
<dbReference type="GO" id="GO:1990481">
    <property type="term" value="P:mRNA pseudouridine synthesis"/>
    <property type="evidence" value="ECO:0007669"/>
    <property type="project" value="TreeGrafter"/>
</dbReference>
<dbReference type="InterPro" id="IPR032819">
    <property type="entry name" value="TruB_C"/>
</dbReference>
<feature type="compositionally biased region" description="Low complexity" evidence="5">
    <location>
        <begin position="138"/>
        <end position="152"/>
    </location>
</feature>
<feature type="region of interest" description="Disordered" evidence="5">
    <location>
        <begin position="135"/>
        <end position="162"/>
    </location>
</feature>
<dbReference type="PANTHER" id="PTHR13767:SF2">
    <property type="entry name" value="PSEUDOURIDYLATE SYNTHASE TRUB1"/>
    <property type="match status" value="1"/>
</dbReference>
<dbReference type="EMBL" id="KB932203">
    <property type="protein sequence ID" value="KCV71008.1"/>
    <property type="molecule type" value="Genomic_DNA"/>
</dbReference>
<comment type="similarity">
    <text evidence="1">Belongs to the pseudouridine synthase TruB family.</text>
</comment>
<dbReference type="PANTHER" id="PTHR13767">
    <property type="entry name" value="TRNA-PSEUDOURIDINE SYNTHASE"/>
    <property type="match status" value="1"/>
</dbReference>
<sequence length="553" mass="59028">MNVSCLRLGSRVGRPAFLPARALSAVSVGARSYSSTGVMATRAEAAAADDDDDDDELAHPALTPLDEVPAVKCQLVKQALELIKSPNLLVAPSPDRAPRNGLFSLWKPPGLTSFYCLEVMGRSLASDLIRRIEAGEFPPAGGSPSAKGSSPAGRPPEEEETMPAHLAARKVARGLRVGHGGTLDPLASGVLVVGVGREGCRNLTGALTEHRKSYVARLRLGVSTSTSDRDGAALWGSAMHSASDEQPPEGDAFTGPFSRASLIRRFGTANLAALPVGILQAALREHIAALVGDHLQTPPIQSAKQRNGLRLYQTFRYLLEHGHIDRALLQEHHEELILSKKRPVTLAKINRDNRVVRRKLALAGFDSPATLDYLGATFLSFALGEPQPRPDADLARAFAERPLDVELLGPESGPHSKTTAAGSAQQVDHRDIFQMAGSYLPETSQVTLFGATVLDAPSPVLPAPGPGGESLDQQGLTLASPSATLNLEHCLDVDIDIHCSSGFYVRSLIESVGRSLGCGAHMVQLCRTSQGPFDQRVSLDLANLKWKDLDRFL</sequence>
<dbReference type="STRING" id="691883.A0A058ZAQ9"/>
<dbReference type="EC" id="5.4.99.25" evidence="2"/>
<dbReference type="GeneID" id="20526678"/>
<evidence type="ECO:0000256" key="3">
    <source>
        <dbReference type="ARBA" id="ARBA00022694"/>
    </source>
</evidence>
<keyword evidence="3" id="KW-0819">tRNA processing</keyword>
<evidence type="ECO:0000259" key="7">
    <source>
        <dbReference type="Pfam" id="PF16198"/>
    </source>
</evidence>
<dbReference type="GO" id="GO:0006400">
    <property type="term" value="P:tRNA modification"/>
    <property type="evidence" value="ECO:0007669"/>
    <property type="project" value="TreeGrafter"/>
</dbReference>
<evidence type="ECO:0000256" key="2">
    <source>
        <dbReference type="ARBA" id="ARBA00012787"/>
    </source>
</evidence>
<feature type="domain" description="tRNA pseudouridylate synthase B C-terminal" evidence="7">
    <location>
        <begin position="506"/>
        <end position="544"/>
    </location>
</feature>
<dbReference type="InterPro" id="IPR002501">
    <property type="entry name" value="PsdUridine_synth_N"/>
</dbReference>
<evidence type="ECO:0000259" key="6">
    <source>
        <dbReference type="Pfam" id="PF01509"/>
    </source>
</evidence>
<evidence type="ECO:0000313" key="8">
    <source>
        <dbReference type="EMBL" id="KCV71008.1"/>
    </source>
</evidence>
<dbReference type="GO" id="GO:0003723">
    <property type="term" value="F:RNA binding"/>
    <property type="evidence" value="ECO:0007669"/>
    <property type="project" value="InterPro"/>
</dbReference>
<dbReference type="SUPFAM" id="SSF55120">
    <property type="entry name" value="Pseudouridine synthase"/>
    <property type="match status" value="1"/>
</dbReference>
<dbReference type="Pfam" id="PF01509">
    <property type="entry name" value="TruB_N"/>
    <property type="match status" value="1"/>
</dbReference>
<dbReference type="Proteomes" id="UP000030693">
    <property type="component" value="Unassembled WGS sequence"/>
</dbReference>
<feature type="domain" description="Pseudouridine synthase II N-terminal" evidence="6">
    <location>
        <begin position="170"/>
        <end position="236"/>
    </location>
</feature>
<dbReference type="GO" id="GO:0160148">
    <property type="term" value="F:tRNA pseudouridine(55) synthase activity"/>
    <property type="evidence" value="ECO:0007669"/>
    <property type="project" value="UniProtKB-EC"/>
</dbReference>
<evidence type="ECO:0000256" key="4">
    <source>
        <dbReference type="ARBA" id="ARBA00023235"/>
    </source>
</evidence>
<evidence type="ECO:0000256" key="5">
    <source>
        <dbReference type="SAM" id="MobiDB-lite"/>
    </source>
</evidence>
<dbReference type="Pfam" id="PF16198">
    <property type="entry name" value="TruB_C_2"/>
    <property type="match status" value="1"/>
</dbReference>
<dbReference type="AlphaFoldDB" id="A0A058ZAQ9"/>
<gene>
    <name evidence="8" type="ORF">H696_01953</name>
</gene>
<dbReference type="Gene3D" id="3.30.2350.10">
    <property type="entry name" value="Pseudouridine synthase"/>
    <property type="match status" value="2"/>
</dbReference>
<keyword evidence="9" id="KW-1185">Reference proteome</keyword>
<evidence type="ECO:0000256" key="1">
    <source>
        <dbReference type="ARBA" id="ARBA00008999"/>
    </source>
</evidence>